<comment type="pathway">
    <text evidence="1">Carbohydrate degradation; 2-deoxy-D-ribose 1-phosphate degradation; D-glyceraldehyde 3-phosphate and acetaldehyde from 2-deoxy-alpha-D-ribose 1-phosphate: step 2/2.</text>
</comment>
<dbReference type="InterPro" id="IPR002915">
    <property type="entry name" value="DeoC/FbaB/LacD_aldolase"/>
</dbReference>
<dbReference type="NCBIfam" id="TIGR00126">
    <property type="entry name" value="deoC"/>
    <property type="match status" value="1"/>
</dbReference>
<dbReference type="GO" id="GO:0016052">
    <property type="term" value="P:carbohydrate catabolic process"/>
    <property type="evidence" value="ECO:0007669"/>
    <property type="project" value="TreeGrafter"/>
</dbReference>
<dbReference type="Pfam" id="PF01791">
    <property type="entry name" value="DeoC"/>
    <property type="match status" value="1"/>
</dbReference>
<dbReference type="PANTHER" id="PTHR10889">
    <property type="entry name" value="DEOXYRIBOSE-PHOSPHATE ALDOLASE"/>
    <property type="match status" value="1"/>
</dbReference>
<evidence type="ECO:0000313" key="8">
    <source>
        <dbReference type="EMBL" id="OFA00603.1"/>
    </source>
</evidence>
<organism evidence="8 9">
    <name type="scientific">Duganella phyllosphaerae</name>
    <dbReference type="NCBI Taxonomy" id="762836"/>
    <lineage>
        <taxon>Bacteria</taxon>
        <taxon>Pseudomonadati</taxon>
        <taxon>Pseudomonadota</taxon>
        <taxon>Betaproteobacteria</taxon>
        <taxon>Burkholderiales</taxon>
        <taxon>Oxalobacteraceae</taxon>
        <taxon>Telluria group</taxon>
        <taxon>Duganella</taxon>
    </lineage>
</organism>
<evidence type="ECO:0000256" key="7">
    <source>
        <dbReference type="NCBIfam" id="TIGR00126"/>
    </source>
</evidence>
<protein>
    <recommendedName>
        <fullName evidence="3 7">Deoxyribose-phosphate aldolase</fullName>
        <ecNumber evidence="3 7">4.1.2.4</ecNumber>
    </recommendedName>
</protein>
<name>A0A1E7WN97_9BURK</name>
<dbReference type="InterPro" id="IPR013785">
    <property type="entry name" value="Aldolase_TIM"/>
</dbReference>
<reference evidence="9" key="1">
    <citation type="journal article" date="2016" name="Front. Microbiol.">
        <title>Molecular Keys to the Janthinobacterium and Duganella spp. Interaction with the Plant Pathogen Fusarium graminearum.</title>
        <authorList>
            <person name="Haack F.S."/>
            <person name="Poehlein A."/>
            <person name="Kroger C."/>
            <person name="Voigt C.A."/>
            <person name="Piepenbring M."/>
            <person name="Bode H.B."/>
            <person name="Daniel R."/>
            <person name="Schafer W."/>
            <person name="Streit W.R."/>
        </authorList>
    </citation>
    <scope>NUCLEOTIDE SEQUENCE [LARGE SCALE GENOMIC DNA]</scope>
    <source>
        <strain evidence="9">T54</strain>
    </source>
</reference>
<comment type="catalytic activity">
    <reaction evidence="6">
        <text>2-deoxy-D-ribose 5-phosphate = D-glyceraldehyde 3-phosphate + acetaldehyde</text>
        <dbReference type="Rhea" id="RHEA:12821"/>
        <dbReference type="ChEBI" id="CHEBI:15343"/>
        <dbReference type="ChEBI" id="CHEBI:59776"/>
        <dbReference type="ChEBI" id="CHEBI:62877"/>
        <dbReference type="EC" id="4.1.2.4"/>
    </reaction>
</comment>
<dbReference type="GO" id="GO:0004139">
    <property type="term" value="F:deoxyribose-phosphate aldolase activity"/>
    <property type="evidence" value="ECO:0007669"/>
    <property type="project" value="UniProtKB-UniRule"/>
</dbReference>
<dbReference type="GO" id="GO:0009264">
    <property type="term" value="P:deoxyribonucleotide catabolic process"/>
    <property type="evidence" value="ECO:0007669"/>
    <property type="project" value="UniProtKB-UniRule"/>
</dbReference>
<dbReference type="Gene3D" id="3.20.20.70">
    <property type="entry name" value="Aldolase class I"/>
    <property type="match status" value="1"/>
</dbReference>
<comment type="similarity">
    <text evidence="2">Belongs to the DeoC/FbaB aldolase family. DeoC type 2 subfamily.</text>
</comment>
<dbReference type="CDD" id="cd00959">
    <property type="entry name" value="DeoC"/>
    <property type="match status" value="1"/>
</dbReference>
<comment type="caution">
    <text evidence="8">The sequence shown here is derived from an EMBL/GenBank/DDBJ whole genome shotgun (WGS) entry which is preliminary data.</text>
</comment>
<dbReference type="SUPFAM" id="SSF51569">
    <property type="entry name" value="Aldolase"/>
    <property type="match status" value="1"/>
</dbReference>
<dbReference type="AlphaFoldDB" id="A0A1E7WN97"/>
<dbReference type="InterPro" id="IPR011343">
    <property type="entry name" value="DeoC"/>
</dbReference>
<gene>
    <name evidence="8" type="primary">deoC</name>
    <name evidence="8" type="ORF">DUPY_22550</name>
</gene>
<evidence type="ECO:0000313" key="9">
    <source>
        <dbReference type="Proteomes" id="UP000175989"/>
    </source>
</evidence>
<accession>A0A1E7WN97</accession>
<dbReference type="PATRIC" id="fig|762836.4.peg.2333"/>
<dbReference type="EC" id="4.1.2.4" evidence="3 7"/>
<dbReference type="SMART" id="SM01133">
    <property type="entry name" value="DeoC"/>
    <property type="match status" value="1"/>
</dbReference>
<evidence type="ECO:0000256" key="3">
    <source>
        <dbReference type="ARBA" id="ARBA00012515"/>
    </source>
</evidence>
<proteinExistence type="inferred from homology"/>
<evidence type="ECO:0000256" key="4">
    <source>
        <dbReference type="ARBA" id="ARBA00023239"/>
    </source>
</evidence>
<dbReference type="OrthoDB" id="6579831at2"/>
<keyword evidence="5" id="KW-0704">Schiff base</keyword>
<dbReference type="PANTHER" id="PTHR10889:SF3">
    <property type="entry name" value="DEOXYRIBOSE-PHOSPHATE ALDOLASE"/>
    <property type="match status" value="1"/>
</dbReference>
<dbReference type="RefSeq" id="WP_070248087.1">
    <property type="nucleotide sequence ID" value="NZ_LROM01000082.1"/>
</dbReference>
<dbReference type="GO" id="GO:0005737">
    <property type="term" value="C:cytoplasm"/>
    <property type="evidence" value="ECO:0007669"/>
    <property type="project" value="InterPro"/>
</dbReference>
<keyword evidence="9" id="KW-1185">Reference proteome</keyword>
<dbReference type="EMBL" id="LROM01000082">
    <property type="protein sequence ID" value="OFA00603.1"/>
    <property type="molecule type" value="Genomic_DNA"/>
</dbReference>
<sequence length="323" mass="35288">MSQDLHLADFKRNEAVPLDLGWINHIHINKSAADRRAASLANRRTVKKEYQAAWLVKAIGLIDLTTLSGDDTPGRVERLCRKAMRPLRADLVEALGLSDHPLTTGAVCVYHEMIKPAGEVLQGRLPIAAVSTGFPAGLTSMETKVREIELSVAAGASEIDIVITRQHVLTGNWQALYDEMLAYRQACGDAHVKAILATGELVTLENVAKASWVCMMAGADFIKTSTGKEPVNATIPVSLTMVRAIRDYHEQTGFKIGYKPAGGVGTAKAALQYLTLMKEELGNEWLEPHLFRIGASSLLTDIERQLEHYVTGSYSAAHRHAQP</sequence>
<evidence type="ECO:0000256" key="6">
    <source>
        <dbReference type="ARBA" id="ARBA00048791"/>
    </source>
</evidence>
<evidence type="ECO:0000256" key="2">
    <source>
        <dbReference type="ARBA" id="ARBA00009473"/>
    </source>
</evidence>
<keyword evidence="4 8" id="KW-0456">Lyase</keyword>
<evidence type="ECO:0000256" key="5">
    <source>
        <dbReference type="ARBA" id="ARBA00023270"/>
    </source>
</evidence>
<evidence type="ECO:0000256" key="1">
    <source>
        <dbReference type="ARBA" id="ARBA00004816"/>
    </source>
</evidence>
<dbReference type="Proteomes" id="UP000175989">
    <property type="component" value="Unassembled WGS sequence"/>
</dbReference>
<dbReference type="PIRSF" id="PIRSF001357">
    <property type="entry name" value="DeoC"/>
    <property type="match status" value="1"/>
</dbReference>